<keyword evidence="2" id="KW-1003">Cell membrane</keyword>
<dbReference type="RefSeq" id="WP_106759746.1">
    <property type="nucleotide sequence ID" value="NZ_PXWF02000302.1"/>
</dbReference>
<evidence type="ECO:0000256" key="1">
    <source>
        <dbReference type="ARBA" id="ARBA00004651"/>
    </source>
</evidence>
<keyword evidence="3 7" id="KW-0812">Transmembrane</keyword>
<comment type="caution">
    <text evidence="9">The sequence shown here is derived from an EMBL/GenBank/DDBJ whole genome shotgun (WGS) entry which is preliminary data.</text>
</comment>
<comment type="subcellular location">
    <subcellularLocation>
        <location evidence="1">Cell membrane</location>
        <topology evidence="1">Multi-pass membrane protein</topology>
    </subcellularLocation>
</comment>
<evidence type="ECO:0000256" key="4">
    <source>
        <dbReference type="ARBA" id="ARBA00022989"/>
    </source>
</evidence>
<keyword evidence="5 7" id="KW-0472">Membrane</keyword>
<dbReference type="Proteomes" id="UP000241421">
    <property type="component" value="Unassembled WGS sequence"/>
</dbReference>
<feature type="domain" description="Cytochrome b561 bacterial/Ni-hydrogenase" evidence="8">
    <location>
        <begin position="34"/>
        <end position="195"/>
    </location>
</feature>
<dbReference type="GO" id="GO:0020037">
    <property type="term" value="F:heme binding"/>
    <property type="evidence" value="ECO:0007669"/>
    <property type="project" value="TreeGrafter"/>
</dbReference>
<evidence type="ECO:0000256" key="5">
    <source>
        <dbReference type="ARBA" id="ARBA00023136"/>
    </source>
</evidence>
<evidence type="ECO:0000313" key="9">
    <source>
        <dbReference type="EMBL" id="PWF42093.1"/>
    </source>
</evidence>
<feature type="transmembrane region" description="Helical" evidence="7">
    <location>
        <begin position="124"/>
        <end position="145"/>
    </location>
</feature>
<protein>
    <submittedName>
        <fullName evidence="9">Cytochrome B</fullName>
    </submittedName>
</protein>
<evidence type="ECO:0000256" key="7">
    <source>
        <dbReference type="SAM" id="Phobius"/>
    </source>
</evidence>
<proteinExistence type="predicted"/>
<dbReference type="GO" id="GO:0009055">
    <property type="term" value="F:electron transfer activity"/>
    <property type="evidence" value="ECO:0007669"/>
    <property type="project" value="InterPro"/>
</dbReference>
<dbReference type="InterPro" id="IPR011577">
    <property type="entry name" value="Cyt_b561_bac/Ni-Hgenase"/>
</dbReference>
<reference evidence="9 10" key="1">
    <citation type="submission" date="2018-04" db="EMBL/GenBank/DDBJ databases">
        <title>Massilia violaceinigra sp. nov., a novel purple-pigmented bacterium isolated from Tianshan glacier, Xinjiang, China.</title>
        <authorList>
            <person name="Wang H."/>
        </authorList>
    </citation>
    <scope>NUCLEOTIDE SEQUENCE [LARGE SCALE GENOMIC DNA]</scope>
    <source>
        <strain evidence="9 10">B448-2</strain>
    </source>
</reference>
<evidence type="ECO:0000256" key="6">
    <source>
        <dbReference type="SAM" id="MobiDB-lite"/>
    </source>
</evidence>
<dbReference type="PANTHER" id="PTHR30485">
    <property type="entry name" value="NI/FE-HYDROGENASE 1 B-TYPE CYTOCHROME SUBUNIT"/>
    <property type="match status" value="1"/>
</dbReference>
<evidence type="ECO:0000256" key="3">
    <source>
        <dbReference type="ARBA" id="ARBA00022692"/>
    </source>
</evidence>
<sequence>MGTPIDDAGIIDPAPRSGVGRRRRRLRGDGTVLVWDAPLRMANWLMMLSFAGAYFSAGHADWELVHLTFGYTLAGLVGFRILWGLVGTRHARFASFVRGPGAVLRHLRKLLAGRPERHTGHTPTGALAILAMLGLALAIAATGWMLDTGRAGEFTPQLHQGLANLMLIVALAHLASVFLTGWMHRQRLVAAMLHGRKRASPDDSIARSWRSLALLLLAAALCFWWLQWQGEPIVGDRANQTISLELPAAPAQAPPAQAPPPAEAAGPAA</sequence>
<gene>
    <name evidence="9" type="ORF">C7C56_023310</name>
</gene>
<feature type="transmembrane region" description="Helical" evidence="7">
    <location>
        <begin position="67"/>
        <end position="86"/>
    </location>
</feature>
<feature type="transmembrane region" description="Helical" evidence="7">
    <location>
        <begin position="32"/>
        <end position="55"/>
    </location>
</feature>
<dbReference type="GO" id="GO:0022904">
    <property type="term" value="P:respiratory electron transport chain"/>
    <property type="evidence" value="ECO:0007669"/>
    <property type="project" value="InterPro"/>
</dbReference>
<dbReference type="OrthoDB" id="196472at2"/>
<name>A0A2U2HEM9_9BURK</name>
<feature type="compositionally biased region" description="Pro residues" evidence="6">
    <location>
        <begin position="252"/>
        <end position="262"/>
    </location>
</feature>
<evidence type="ECO:0000256" key="2">
    <source>
        <dbReference type="ARBA" id="ARBA00022475"/>
    </source>
</evidence>
<evidence type="ECO:0000259" key="8">
    <source>
        <dbReference type="Pfam" id="PF01292"/>
    </source>
</evidence>
<accession>A0A2U2HEM9</accession>
<dbReference type="AlphaFoldDB" id="A0A2U2HEM9"/>
<keyword evidence="4 7" id="KW-1133">Transmembrane helix</keyword>
<dbReference type="GO" id="GO:0005886">
    <property type="term" value="C:plasma membrane"/>
    <property type="evidence" value="ECO:0007669"/>
    <property type="project" value="UniProtKB-SubCell"/>
</dbReference>
<dbReference type="Gene3D" id="1.20.950.20">
    <property type="entry name" value="Transmembrane di-heme cytochromes, Chain C"/>
    <property type="match status" value="1"/>
</dbReference>
<feature type="region of interest" description="Disordered" evidence="6">
    <location>
        <begin position="248"/>
        <end position="269"/>
    </location>
</feature>
<feature type="transmembrane region" description="Helical" evidence="7">
    <location>
        <begin position="205"/>
        <end position="226"/>
    </location>
</feature>
<feature type="transmembrane region" description="Helical" evidence="7">
    <location>
        <begin position="165"/>
        <end position="184"/>
    </location>
</feature>
<dbReference type="InterPro" id="IPR016174">
    <property type="entry name" value="Di-haem_cyt_TM"/>
</dbReference>
<dbReference type="InterPro" id="IPR051542">
    <property type="entry name" value="Hydrogenase_cytochrome"/>
</dbReference>
<organism evidence="9 10">
    <name type="scientific">Massilia glaciei</name>
    <dbReference type="NCBI Taxonomy" id="1524097"/>
    <lineage>
        <taxon>Bacteria</taxon>
        <taxon>Pseudomonadati</taxon>
        <taxon>Pseudomonadota</taxon>
        <taxon>Betaproteobacteria</taxon>
        <taxon>Burkholderiales</taxon>
        <taxon>Oxalobacteraceae</taxon>
        <taxon>Telluria group</taxon>
        <taxon>Massilia</taxon>
    </lineage>
</organism>
<dbReference type="EMBL" id="PXWF02000302">
    <property type="protein sequence ID" value="PWF42093.1"/>
    <property type="molecule type" value="Genomic_DNA"/>
</dbReference>
<evidence type="ECO:0000313" key="10">
    <source>
        <dbReference type="Proteomes" id="UP000241421"/>
    </source>
</evidence>
<dbReference type="SUPFAM" id="SSF81342">
    <property type="entry name" value="Transmembrane di-heme cytochromes"/>
    <property type="match status" value="1"/>
</dbReference>
<dbReference type="PANTHER" id="PTHR30485:SF2">
    <property type="entry name" value="BLL0597 PROTEIN"/>
    <property type="match status" value="1"/>
</dbReference>
<keyword evidence="10" id="KW-1185">Reference proteome</keyword>
<dbReference type="Pfam" id="PF01292">
    <property type="entry name" value="Ni_hydr_CYTB"/>
    <property type="match status" value="1"/>
</dbReference>